<organism evidence="1">
    <name type="scientific">freshwater metagenome</name>
    <dbReference type="NCBI Taxonomy" id="449393"/>
    <lineage>
        <taxon>unclassified sequences</taxon>
        <taxon>metagenomes</taxon>
        <taxon>ecological metagenomes</taxon>
    </lineage>
</organism>
<dbReference type="AlphaFoldDB" id="A0A6J7LEH0"/>
<sequence length="75" mass="8082">MLRTSLPALRALEDEHGFPESMATADRFFRNGVAGEGLLLPDELQHQLMASCGPTMRKLGYGSEVSTPPAPEGQP</sequence>
<gene>
    <name evidence="1" type="ORF">UFOPK3773_02228</name>
</gene>
<proteinExistence type="predicted"/>
<name>A0A6J7LEH0_9ZZZZ</name>
<protein>
    <submittedName>
        <fullName evidence="1">Unannotated protein</fullName>
    </submittedName>
</protein>
<accession>A0A6J7LEH0</accession>
<evidence type="ECO:0000313" key="1">
    <source>
        <dbReference type="EMBL" id="CAB4964174.1"/>
    </source>
</evidence>
<reference evidence="1" key="1">
    <citation type="submission" date="2020-05" db="EMBL/GenBank/DDBJ databases">
        <authorList>
            <person name="Chiriac C."/>
            <person name="Salcher M."/>
            <person name="Ghai R."/>
            <person name="Kavagutti S V."/>
        </authorList>
    </citation>
    <scope>NUCLEOTIDE SEQUENCE</scope>
</reference>
<dbReference type="EMBL" id="CAFBNF010000361">
    <property type="protein sequence ID" value="CAB4964174.1"/>
    <property type="molecule type" value="Genomic_DNA"/>
</dbReference>